<dbReference type="PANTHER" id="PTHR16423">
    <property type="entry name" value="TREM-LIKE TRANSCRIPT PROTEIN"/>
    <property type="match status" value="1"/>
</dbReference>
<evidence type="ECO:0000256" key="5">
    <source>
        <dbReference type="SAM" id="Phobius"/>
    </source>
</evidence>
<protein>
    <submittedName>
        <fullName evidence="7">Triggering receptor expressed on myeloid cells-like 6</fullName>
    </submittedName>
</protein>
<evidence type="ECO:0000256" key="3">
    <source>
        <dbReference type="ARBA" id="ARBA00023319"/>
    </source>
</evidence>
<organism evidence="7 8">
    <name type="scientific">Mus spicilegus</name>
    <name type="common">Mound-building mouse</name>
    <dbReference type="NCBI Taxonomy" id="10103"/>
    <lineage>
        <taxon>Eukaryota</taxon>
        <taxon>Metazoa</taxon>
        <taxon>Chordata</taxon>
        <taxon>Craniata</taxon>
        <taxon>Vertebrata</taxon>
        <taxon>Euteleostomi</taxon>
        <taxon>Mammalia</taxon>
        <taxon>Eutheria</taxon>
        <taxon>Euarchontoglires</taxon>
        <taxon>Glires</taxon>
        <taxon>Rodentia</taxon>
        <taxon>Myomorpha</taxon>
        <taxon>Muroidea</taxon>
        <taxon>Muridae</taxon>
        <taxon>Murinae</taxon>
        <taxon>Mus</taxon>
        <taxon>Mus</taxon>
    </lineage>
</organism>
<evidence type="ECO:0000313" key="8">
    <source>
        <dbReference type="Proteomes" id="UP000694415"/>
    </source>
</evidence>
<feature type="compositionally biased region" description="Basic and acidic residues" evidence="4">
    <location>
        <begin position="300"/>
        <end position="309"/>
    </location>
</feature>
<dbReference type="InterPro" id="IPR003599">
    <property type="entry name" value="Ig_sub"/>
</dbReference>
<feature type="region of interest" description="Disordered" evidence="4">
    <location>
        <begin position="292"/>
        <end position="316"/>
    </location>
</feature>
<sequence length="316" mass="35568">MGGCGQPLPATSSEHRHTEGLSLRREPISSCCCRGWGLSDMKHLFPGSWTQKPELLRAQEGENVSLTCWYDSLYHSDEKIWCKQIDNLCYLFVSKSAEKPRFLIQQSSRFNFFTVTMTKLKMSDSGIYYCGIAVNTRVIYLRSIHLVVSKASSTTTWRTTTLASTHSPVTNRSFPDSPMWKAIVAGVVVAVLLLLAFVILVILYLRKARGKALNVQNQCHPIYEDFSDQKEETTSFNQQTHSSEDTGTICYASLIHLNSINPQDSIYSNTQPYPKPSPDPLLTVEYASISRNRLGSSKPDYPRGEDQQLRAELPGQ</sequence>
<feature type="transmembrane region" description="Helical" evidence="5">
    <location>
        <begin position="179"/>
        <end position="205"/>
    </location>
</feature>
<keyword evidence="5" id="KW-0472">Membrane</keyword>
<dbReference type="InterPro" id="IPR007110">
    <property type="entry name" value="Ig-like_dom"/>
</dbReference>
<dbReference type="GeneTree" id="ENSGT00940000153835"/>
<dbReference type="Proteomes" id="UP000694415">
    <property type="component" value="Unplaced"/>
</dbReference>
<accession>A0A8C6GL40</accession>
<dbReference type="SUPFAM" id="SSF48726">
    <property type="entry name" value="Immunoglobulin"/>
    <property type="match status" value="1"/>
</dbReference>
<dbReference type="AlphaFoldDB" id="A0A8C6GL40"/>
<name>A0A8C6GL40_MUSSI</name>
<feature type="domain" description="Ig-like" evidence="6">
    <location>
        <begin position="46"/>
        <end position="140"/>
    </location>
</feature>
<evidence type="ECO:0000259" key="6">
    <source>
        <dbReference type="PROSITE" id="PS50835"/>
    </source>
</evidence>
<dbReference type="InterPro" id="IPR036179">
    <property type="entry name" value="Ig-like_dom_sf"/>
</dbReference>
<dbReference type="Gene3D" id="2.60.40.10">
    <property type="entry name" value="Immunoglobulins"/>
    <property type="match status" value="1"/>
</dbReference>
<keyword evidence="8" id="KW-1185">Reference proteome</keyword>
<dbReference type="InterPro" id="IPR052314">
    <property type="entry name" value="Immune_rcpt_domain"/>
</dbReference>
<dbReference type="Ensembl" id="ENSMSIT00000010304.1">
    <property type="protein sequence ID" value="ENSMSIP00000008106.1"/>
    <property type="gene ID" value="ENSMSIG00000007198.1"/>
</dbReference>
<reference evidence="7" key="1">
    <citation type="submission" date="2025-08" db="UniProtKB">
        <authorList>
            <consortium name="Ensembl"/>
        </authorList>
    </citation>
    <scope>IDENTIFICATION</scope>
</reference>
<keyword evidence="5" id="KW-1133">Transmembrane helix</keyword>
<keyword evidence="1" id="KW-0732">Signal</keyword>
<dbReference type="GO" id="GO:0009986">
    <property type="term" value="C:cell surface"/>
    <property type="evidence" value="ECO:0007669"/>
    <property type="project" value="TreeGrafter"/>
</dbReference>
<dbReference type="PANTHER" id="PTHR16423:SF10">
    <property type="entry name" value="CRKD-BINDING PROTEIN-RELATED"/>
    <property type="match status" value="1"/>
</dbReference>
<evidence type="ECO:0000313" key="7">
    <source>
        <dbReference type="Ensembl" id="ENSMSIP00000008106.1"/>
    </source>
</evidence>
<dbReference type="Pfam" id="PF07686">
    <property type="entry name" value="V-set"/>
    <property type="match status" value="1"/>
</dbReference>
<reference evidence="7" key="2">
    <citation type="submission" date="2025-09" db="UniProtKB">
        <authorList>
            <consortium name="Ensembl"/>
        </authorList>
    </citation>
    <scope>IDENTIFICATION</scope>
</reference>
<dbReference type="InterPro" id="IPR013106">
    <property type="entry name" value="Ig_V-set"/>
</dbReference>
<evidence type="ECO:0000256" key="4">
    <source>
        <dbReference type="SAM" id="MobiDB-lite"/>
    </source>
</evidence>
<evidence type="ECO:0000256" key="1">
    <source>
        <dbReference type="ARBA" id="ARBA00022729"/>
    </source>
</evidence>
<proteinExistence type="predicted"/>
<keyword evidence="5" id="KW-0812">Transmembrane</keyword>
<feature type="region of interest" description="Disordered" evidence="4">
    <location>
        <begin position="1"/>
        <end position="21"/>
    </location>
</feature>
<keyword evidence="3" id="KW-0393">Immunoglobulin domain</keyword>
<dbReference type="GO" id="GO:0038023">
    <property type="term" value="F:signaling receptor activity"/>
    <property type="evidence" value="ECO:0007669"/>
    <property type="project" value="TreeGrafter"/>
</dbReference>
<keyword evidence="2" id="KW-1015">Disulfide bond</keyword>
<evidence type="ECO:0000256" key="2">
    <source>
        <dbReference type="ARBA" id="ARBA00023157"/>
    </source>
</evidence>
<dbReference type="SMART" id="SM00409">
    <property type="entry name" value="IG"/>
    <property type="match status" value="1"/>
</dbReference>
<dbReference type="PROSITE" id="PS50835">
    <property type="entry name" value="IG_LIKE"/>
    <property type="match status" value="1"/>
</dbReference>
<dbReference type="InterPro" id="IPR013783">
    <property type="entry name" value="Ig-like_fold"/>
</dbReference>